<dbReference type="AlphaFoldDB" id="A0A1Q9DP76"/>
<organism evidence="1 2">
    <name type="scientific">Symbiodinium microadriaticum</name>
    <name type="common">Dinoflagellate</name>
    <name type="synonym">Zooxanthella microadriatica</name>
    <dbReference type="NCBI Taxonomy" id="2951"/>
    <lineage>
        <taxon>Eukaryota</taxon>
        <taxon>Sar</taxon>
        <taxon>Alveolata</taxon>
        <taxon>Dinophyceae</taxon>
        <taxon>Suessiales</taxon>
        <taxon>Symbiodiniaceae</taxon>
        <taxon>Symbiodinium</taxon>
    </lineage>
</organism>
<evidence type="ECO:0000313" key="2">
    <source>
        <dbReference type="Proteomes" id="UP000186817"/>
    </source>
</evidence>
<protein>
    <submittedName>
        <fullName evidence="1">Uncharacterized protein</fullName>
    </submittedName>
</protein>
<reference evidence="1 2" key="1">
    <citation type="submission" date="2016-02" db="EMBL/GenBank/DDBJ databases">
        <title>Genome analysis of coral dinoflagellate symbionts highlights evolutionary adaptations to a symbiotic lifestyle.</title>
        <authorList>
            <person name="Aranda M."/>
            <person name="Li Y."/>
            <person name="Liew Y.J."/>
            <person name="Baumgarten S."/>
            <person name="Simakov O."/>
            <person name="Wilson M."/>
            <person name="Piel J."/>
            <person name="Ashoor H."/>
            <person name="Bougouffa S."/>
            <person name="Bajic V.B."/>
            <person name="Ryu T."/>
            <person name="Ravasi T."/>
            <person name="Bayer T."/>
            <person name="Micklem G."/>
            <person name="Kim H."/>
            <person name="Bhak J."/>
            <person name="Lajeunesse T.C."/>
            <person name="Voolstra C.R."/>
        </authorList>
    </citation>
    <scope>NUCLEOTIDE SEQUENCE [LARGE SCALE GENOMIC DNA]</scope>
    <source>
        <strain evidence="1 2">CCMP2467</strain>
    </source>
</reference>
<evidence type="ECO:0000313" key="1">
    <source>
        <dbReference type="EMBL" id="OLP96972.1"/>
    </source>
</evidence>
<name>A0A1Q9DP76_SYMMI</name>
<dbReference type="Proteomes" id="UP000186817">
    <property type="component" value="Unassembled WGS sequence"/>
</dbReference>
<proteinExistence type="predicted"/>
<gene>
    <name evidence="1" type="ORF">AK812_SmicGene20722</name>
</gene>
<dbReference type="EMBL" id="LSRX01000449">
    <property type="protein sequence ID" value="OLP96972.1"/>
    <property type="molecule type" value="Genomic_DNA"/>
</dbReference>
<accession>A0A1Q9DP76</accession>
<dbReference type="OrthoDB" id="412921at2759"/>
<sequence length="818" mass="90889">MQEIPEGTTADCFLAALAPFLAAGQVAKASTRRGAGGAVNRDDTEIRICLTALHAMGACVSSVLPCKSSSLMGEVETVQSEKMAGRVPGVTVSLEAVKMDIAEEAGSPSPLLEAVMAGRILDMERAQAIARDIAKPDYTIGKYFQDLMATFPELHLFGLEGMSVDTLEFKRDVLYGGRVAGDEFQRTIGAFFAIYWLLRSSIDGKHGFCHGVDDSWRPLPSREGESDKCRVFYGDETIWKYFQDLMLDAGVLVQKGSKLEVDSETTLALLVLTALHDVMKVSLLLPVVQKADAPYRGYGESEVIADHDLAIFYLIERYPQLLPSLSSLKPELQSSVQMVLSGLAFNNGWFVQAEAPPGAVLRGIKAAITSQNKSDRQVSKRDLSLYFVHWLTDLAGAEPSPLFGCLKLTSQLPLPVLKSFMESVKYIQQLADRTETEVMESYLKDRWKNAQPPVGPLPSGPEALVKTRLLCMAQGMATQVLEAFDKLSDADKEVLSVEMSRTGTENQSFSEGFVPSSVRARLAGPAFLVYYGPAFLQRMHNDSPLRRLEILAEIYRRARKLWPATNDQAGSFVTLRIDAITIQGKWSSSDPELLLLRMCSNKQAVIERKPEADPKTTNVQEENTEILFAPEMQNGPAGVDICSQEEMIRRVSSEILNSGRWYRKVAFAFLRRAQAGEIITTVVDGKEETVNTAVDGDYVVQANTRWKENYILSYATTSAAYDLATPLEIPHGREDAHQLRKDGYRCYRSRTRIRALRATEEFLQRHCPSKKFMAKWGSPCSVEVDDIIAAQVSADSEVTEIYRIEKTVFRETFIPEQK</sequence>
<comment type="caution">
    <text evidence="1">The sequence shown here is derived from an EMBL/GenBank/DDBJ whole genome shotgun (WGS) entry which is preliminary data.</text>
</comment>
<keyword evidence="2" id="KW-1185">Reference proteome</keyword>